<name>A0A8S3X6D2_PARAO</name>
<accession>A0A8S3X6D2</accession>
<dbReference type="AlphaFoldDB" id="A0A8S3X6D2"/>
<dbReference type="Proteomes" id="UP000691718">
    <property type="component" value="Unassembled WGS sequence"/>
</dbReference>
<dbReference type="EMBL" id="CAJQZP010000978">
    <property type="protein sequence ID" value="CAG5005335.1"/>
    <property type="molecule type" value="Genomic_DNA"/>
</dbReference>
<sequence length="79" mass="9248">MIVRTDVILTMYCAHVQRRAAEICRRFCFESRSDWSSRCRGWGRSIGNRQYCFVNSMIETSVKNLRILEGISSRSFSAF</sequence>
<reference evidence="1" key="1">
    <citation type="submission" date="2021-04" db="EMBL/GenBank/DDBJ databases">
        <authorList>
            <person name="Tunstrom K."/>
        </authorList>
    </citation>
    <scope>NUCLEOTIDE SEQUENCE</scope>
</reference>
<organism evidence="1 2">
    <name type="scientific">Parnassius apollo</name>
    <name type="common">Apollo butterfly</name>
    <name type="synonym">Papilio apollo</name>
    <dbReference type="NCBI Taxonomy" id="110799"/>
    <lineage>
        <taxon>Eukaryota</taxon>
        <taxon>Metazoa</taxon>
        <taxon>Ecdysozoa</taxon>
        <taxon>Arthropoda</taxon>
        <taxon>Hexapoda</taxon>
        <taxon>Insecta</taxon>
        <taxon>Pterygota</taxon>
        <taxon>Neoptera</taxon>
        <taxon>Endopterygota</taxon>
        <taxon>Lepidoptera</taxon>
        <taxon>Glossata</taxon>
        <taxon>Ditrysia</taxon>
        <taxon>Papilionoidea</taxon>
        <taxon>Papilionidae</taxon>
        <taxon>Parnassiinae</taxon>
        <taxon>Parnassini</taxon>
        <taxon>Parnassius</taxon>
        <taxon>Parnassius</taxon>
    </lineage>
</organism>
<proteinExistence type="predicted"/>
<evidence type="ECO:0000313" key="1">
    <source>
        <dbReference type="EMBL" id="CAG5005335.1"/>
    </source>
</evidence>
<evidence type="ECO:0000313" key="2">
    <source>
        <dbReference type="Proteomes" id="UP000691718"/>
    </source>
</evidence>
<gene>
    <name evidence="1" type="ORF">PAPOLLO_LOCUS14548</name>
</gene>
<protein>
    <submittedName>
        <fullName evidence="1">(apollo) hypothetical protein</fullName>
    </submittedName>
</protein>
<keyword evidence="2" id="KW-1185">Reference proteome</keyword>
<comment type="caution">
    <text evidence="1">The sequence shown here is derived from an EMBL/GenBank/DDBJ whole genome shotgun (WGS) entry which is preliminary data.</text>
</comment>